<reference evidence="2 3" key="1">
    <citation type="submission" date="2024-11" db="EMBL/GenBank/DDBJ databases">
        <title>Chromosome-level genome assembly of Eucalyptus globulus Labill. provides insights into its genome evolution.</title>
        <authorList>
            <person name="Li X."/>
        </authorList>
    </citation>
    <scope>NUCLEOTIDE SEQUENCE [LARGE SCALE GENOMIC DNA]</scope>
    <source>
        <strain evidence="2">CL2024</strain>
        <tissue evidence="2">Fresh tender leaves</tissue>
    </source>
</reference>
<evidence type="ECO:0000256" key="1">
    <source>
        <dbReference type="SAM" id="MobiDB-lite"/>
    </source>
</evidence>
<proteinExistence type="predicted"/>
<feature type="region of interest" description="Disordered" evidence="1">
    <location>
        <begin position="1"/>
        <end position="32"/>
    </location>
</feature>
<sequence length="97" mass="10587">MSPDAKDSDIRLNKLPFRSSDHSLPPNTESTENLPLDQMVTLFHSPMSLATPVEHLLSDITAEEGWPALCVISDVFFGRSTDIATASGSDQVLFGLR</sequence>
<accession>A0ABD3JBU8</accession>
<keyword evidence="3" id="KW-1185">Reference proteome</keyword>
<gene>
    <name evidence="2" type="ORF">ACJRO7_029585</name>
</gene>
<organism evidence="2 3">
    <name type="scientific">Eucalyptus globulus</name>
    <name type="common">Tasmanian blue gum</name>
    <dbReference type="NCBI Taxonomy" id="34317"/>
    <lineage>
        <taxon>Eukaryota</taxon>
        <taxon>Viridiplantae</taxon>
        <taxon>Streptophyta</taxon>
        <taxon>Embryophyta</taxon>
        <taxon>Tracheophyta</taxon>
        <taxon>Spermatophyta</taxon>
        <taxon>Magnoliopsida</taxon>
        <taxon>eudicotyledons</taxon>
        <taxon>Gunneridae</taxon>
        <taxon>Pentapetalae</taxon>
        <taxon>rosids</taxon>
        <taxon>malvids</taxon>
        <taxon>Myrtales</taxon>
        <taxon>Myrtaceae</taxon>
        <taxon>Myrtoideae</taxon>
        <taxon>Eucalypteae</taxon>
        <taxon>Eucalyptus</taxon>
    </lineage>
</organism>
<protein>
    <submittedName>
        <fullName evidence="2">Uncharacterized protein</fullName>
    </submittedName>
</protein>
<dbReference type="Proteomes" id="UP001634007">
    <property type="component" value="Unassembled WGS sequence"/>
</dbReference>
<dbReference type="EMBL" id="JBJKBG010000008">
    <property type="protein sequence ID" value="KAL3724439.1"/>
    <property type="molecule type" value="Genomic_DNA"/>
</dbReference>
<dbReference type="Gene3D" id="3.40.50.2000">
    <property type="entry name" value="Glycogen Phosphorylase B"/>
    <property type="match status" value="1"/>
</dbReference>
<comment type="caution">
    <text evidence="2">The sequence shown here is derived from an EMBL/GenBank/DDBJ whole genome shotgun (WGS) entry which is preliminary data.</text>
</comment>
<name>A0ABD3JBU8_EUCGL</name>
<dbReference type="AlphaFoldDB" id="A0ABD3JBU8"/>
<evidence type="ECO:0000313" key="3">
    <source>
        <dbReference type="Proteomes" id="UP001634007"/>
    </source>
</evidence>
<feature type="compositionally biased region" description="Basic and acidic residues" evidence="1">
    <location>
        <begin position="1"/>
        <end position="12"/>
    </location>
</feature>
<evidence type="ECO:0000313" key="2">
    <source>
        <dbReference type="EMBL" id="KAL3724439.1"/>
    </source>
</evidence>